<keyword evidence="1" id="KW-0472">Membrane</keyword>
<evidence type="ECO:0000259" key="2">
    <source>
        <dbReference type="Pfam" id="PF07969"/>
    </source>
</evidence>
<gene>
    <name evidence="3" type="ORF">H0H81_002133</name>
</gene>
<feature type="domain" description="Amidohydrolase 3" evidence="2">
    <location>
        <begin position="439"/>
        <end position="548"/>
    </location>
</feature>
<dbReference type="PANTHER" id="PTHR22642">
    <property type="entry name" value="IMIDAZOLONEPROPIONASE"/>
    <property type="match status" value="1"/>
</dbReference>
<sequence>MSGKPNAGAKPEESSRAPTNLSWTISAILVSFLVSGWFFDAYHMLLSRENYLLCSSSKNIYTVDNAKPRVECISIKGSKIVDTGDFDEVIRRRAALSSYLPHWASNFVGRTANVIQVDPNSVVVPGIADAHAHILQYGFMKELSLTSTNSIEDIVSLIKEYILSHPEVLNDKSKWIEGMGWDQTKWPIAQFPTAADLDKDPLLKGRPISLSRVDVHAKWVSPRVLELIGELPDDVEGGKIIRDDAGHPTGIFVDKAMALIPAPQWSEERMSQLFDITMRDALSHGLTSIHDAMTFPEEIAFYKKKAEEGKLPNRLYLMGHLQSTEYWGDQIPHLQSYGKQGRLTLRSVKLVTDGALGSWGAALIEPYTDRPDITGLILTPEEKLSKLVHQFWKDRFQVDVMTKHGVNVTEWRPRIEHAQIMTIEELQRMGKLGVSPNHVLPIGSDFPVESIDPLLGFYAAIARLYTDGTSPHGPGGWYPKEKLSRAQALKGMTLDAAYASFAEKDIGSLEPGKKSDFVVFDRDIMTIPYAEILKTKVSATVIDGKVVYGAL</sequence>
<dbReference type="InterPro" id="IPR013108">
    <property type="entry name" value="Amidohydro_3"/>
</dbReference>
<reference evidence="3" key="2">
    <citation type="submission" date="2021-10" db="EMBL/GenBank/DDBJ databases">
        <title>Phylogenomics reveals ancestral predisposition of the termite-cultivated fungus Termitomyces towards a domesticated lifestyle.</title>
        <authorList>
            <person name="Auxier B."/>
            <person name="Grum-Grzhimaylo A."/>
            <person name="Cardenas M.E."/>
            <person name="Lodge J.D."/>
            <person name="Laessoe T."/>
            <person name="Pedersen O."/>
            <person name="Smith M.E."/>
            <person name="Kuyper T.W."/>
            <person name="Franco-Molano E.A."/>
            <person name="Baroni T.J."/>
            <person name="Aanen D.K."/>
        </authorList>
    </citation>
    <scope>NUCLEOTIDE SEQUENCE</scope>
    <source>
        <strain evidence="3">D49</strain>
    </source>
</reference>
<dbReference type="AlphaFoldDB" id="A0A9P7KHV7"/>
<evidence type="ECO:0000313" key="4">
    <source>
        <dbReference type="Proteomes" id="UP000717328"/>
    </source>
</evidence>
<dbReference type="Gene3D" id="3.10.310.70">
    <property type="match status" value="1"/>
</dbReference>
<keyword evidence="1" id="KW-0812">Transmembrane</keyword>
<reference evidence="3" key="1">
    <citation type="submission" date="2021-02" db="EMBL/GenBank/DDBJ databases">
        <authorList>
            <person name="Nieuwenhuis M."/>
            <person name="Van De Peppel L.J.J."/>
        </authorList>
    </citation>
    <scope>NUCLEOTIDE SEQUENCE</scope>
    <source>
        <strain evidence="3">D49</strain>
    </source>
</reference>
<dbReference type="EMBL" id="JABCKI010000072">
    <property type="protein sequence ID" value="KAG5653141.1"/>
    <property type="molecule type" value="Genomic_DNA"/>
</dbReference>
<protein>
    <recommendedName>
        <fullName evidence="2">Amidohydrolase 3 domain-containing protein</fullName>
    </recommendedName>
</protein>
<dbReference type="InterPro" id="IPR032466">
    <property type="entry name" value="Metal_Hydrolase"/>
</dbReference>
<accession>A0A9P7KHV7</accession>
<feature type="domain" description="Amidohydrolase 3" evidence="2">
    <location>
        <begin position="121"/>
        <end position="436"/>
    </location>
</feature>
<dbReference type="Pfam" id="PF07969">
    <property type="entry name" value="Amidohydro_3"/>
    <property type="match status" value="2"/>
</dbReference>
<proteinExistence type="predicted"/>
<dbReference type="CDD" id="cd01300">
    <property type="entry name" value="YtcJ_like"/>
    <property type="match status" value="1"/>
</dbReference>
<dbReference type="Proteomes" id="UP000717328">
    <property type="component" value="Unassembled WGS sequence"/>
</dbReference>
<comment type="caution">
    <text evidence="3">The sequence shown here is derived from an EMBL/GenBank/DDBJ whole genome shotgun (WGS) entry which is preliminary data.</text>
</comment>
<evidence type="ECO:0000256" key="1">
    <source>
        <dbReference type="SAM" id="Phobius"/>
    </source>
</evidence>
<keyword evidence="1" id="KW-1133">Transmembrane helix</keyword>
<feature type="transmembrane region" description="Helical" evidence="1">
    <location>
        <begin position="20"/>
        <end position="39"/>
    </location>
</feature>
<dbReference type="SUPFAM" id="SSF51556">
    <property type="entry name" value="Metallo-dependent hydrolases"/>
    <property type="match status" value="1"/>
</dbReference>
<keyword evidence="4" id="KW-1185">Reference proteome</keyword>
<dbReference type="OrthoDB" id="3501663at2759"/>
<dbReference type="InterPro" id="IPR011059">
    <property type="entry name" value="Metal-dep_hydrolase_composite"/>
</dbReference>
<dbReference type="PANTHER" id="PTHR22642:SF2">
    <property type="entry name" value="PROTEIN LONG AFTER FAR-RED 3"/>
    <property type="match status" value="1"/>
</dbReference>
<dbReference type="SUPFAM" id="SSF51338">
    <property type="entry name" value="Composite domain of metallo-dependent hydrolases"/>
    <property type="match status" value="1"/>
</dbReference>
<dbReference type="InterPro" id="IPR033932">
    <property type="entry name" value="YtcJ-like"/>
</dbReference>
<evidence type="ECO:0000313" key="3">
    <source>
        <dbReference type="EMBL" id="KAG5653141.1"/>
    </source>
</evidence>
<name>A0A9P7KHV7_9AGAR</name>
<organism evidence="3 4">
    <name type="scientific">Sphagnurus paluster</name>
    <dbReference type="NCBI Taxonomy" id="117069"/>
    <lineage>
        <taxon>Eukaryota</taxon>
        <taxon>Fungi</taxon>
        <taxon>Dikarya</taxon>
        <taxon>Basidiomycota</taxon>
        <taxon>Agaricomycotina</taxon>
        <taxon>Agaricomycetes</taxon>
        <taxon>Agaricomycetidae</taxon>
        <taxon>Agaricales</taxon>
        <taxon>Tricholomatineae</taxon>
        <taxon>Lyophyllaceae</taxon>
        <taxon>Sphagnurus</taxon>
    </lineage>
</organism>
<dbReference type="Gene3D" id="3.20.20.140">
    <property type="entry name" value="Metal-dependent hydrolases"/>
    <property type="match status" value="2"/>
</dbReference>
<dbReference type="GO" id="GO:0016810">
    <property type="term" value="F:hydrolase activity, acting on carbon-nitrogen (but not peptide) bonds"/>
    <property type="evidence" value="ECO:0007669"/>
    <property type="project" value="InterPro"/>
</dbReference>